<organism evidence="2 3">
    <name type="scientific">Micromonospora saelicesensis</name>
    <dbReference type="NCBI Taxonomy" id="285676"/>
    <lineage>
        <taxon>Bacteria</taxon>
        <taxon>Bacillati</taxon>
        <taxon>Actinomycetota</taxon>
        <taxon>Actinomycetes</taxon>
        <taxon>Micromonosporales</taxon>
        <taxon>Micromonosporaceae</taxon>
        <taxon>Micromonospora</taxon>
    </lineage>
</organism>
<dbReference type="EMBL" id="FMCR01000007">
    <property type="protein sequence ID" value="SCF38168.1"/>
    <property type="molecule type" value="Genomic_DNA"/>
</dbReference>
<dbReference type="PANTHER" id="PTHR37315:SF1">
    <property type="entry name" value="UPF0311 PROTEIN BLR7842"/>
    <property type="match status" value="1"/>
</dbReference>
<dbReference type="InterPro" id="IPR020915">
    <property type="entry name" value="UPF0311"/>
</dbReference>
<dbReference type="Gene3D" id="2.40.160.20">
    <property type="match status" value="1"/>
</dbReference>
<evidence type="ECO:0000313" key="3">
    <source>
        <dbReference type="Proteomes" id="UP000198864"/>
    </source>
</evidence>
<sequence length="165" mass="17869">MSTRRAAGRDAVTAPPAPGLEAAFEVEVRLGALEDHGMTRAGHRRVVPVVGGRVTGLFEADILPGGADWQVVRPDGAIEIDTRYSARTADGGHVYLRTFGVRSGRAEVLEALLRGDAVDPSEYYFRLGVRLETSMPALAVLEQSVFVASAIREADRVRYTAYRVT</sequence>
<dbReference type="STRING" id="285676.GA0070561_6034"/>
<dbReference type="HAMAP" id="MF_00775">
    <property type="entry name" value="UPF0311"/>
    <property type="match status" value="1"/>
</dbReference>
<dbReference type="Pfam" id="PF11578">
    <property type="entry name" value="DUF3237"/>
    <property type="match status" value="1"/>
</dbReference>
<dbReference type="PANTHER" id="PTHR37315">
    <property type="entry name" value="UPF0311 PROTEIN BLR7842"/>
    <property type="match status" value="1"/>
</dbReference>
<accession>A0A1C4ZYU1</accession>
<dbReference type="Proteomes" id="UP000198864">
    <property type="component" value="Unassembled WGS sequence"/>
</dbReference>
<reference evidence="2 3" key="1">
    <citation type="submission" date="2016-06" db="EMBL/GenBank/DDBJ databases">
        <authorList>
            <person name="Kjaerup R.B."/>
            <person name="Dalgaard T.S."/>
            <person name="Juul-Madsen H.R."/>
        </authorList>
    </citation>
    <scope>NUCLEOTIDE SEQUENCE [LARGE SCALE GENOMIC DNA]</scope>
    <source>
        <strain evidence="2 3">DSM 44871</strain>
    </source>
</reference>
<evidence type="ECO:0000256" key="1">
    <source>
        <dbReference type="HAMAP-Rule" id="MF_00775"/>
    </source>
</evidence>
<protein>
    <recommendedName>
        <fullName evidence="1">UPF0311 protein GA0070561_6034</fullName>
    </recommendedName>
</protein>
<evidence type="ECO:0000313" key="2">
    <source>
        <dbReference type="EMBL" id="SCF38168.1"/>
    </source>
</evidence>
<dbReference type="AlphaFoldDB" id="A0A1C4ZYU1"/>
<comment type="similarity">
    <text evidence="1">Belongs to the UPF0311 family.</text>
</comment>
<gene>
    <name evidence="2" type="ORF">GA0070561_6034</name>
</gene>
<dbReference type="RefSeq" id="WP_091407168.1">
    <property type="nucleotide sequence ID" value="NZ_FMCR01000007.1"/>
</dbReference>
<proteinExistence type="inferred from homology"/>
<name>A0A1C4ZYU1_9ACTN</name>